<proteinExistence type="predicted"/>
<dbReference type="Gene3D" id="3.90.550.10">
    <property type="entry name" value="Spore Coat Polysaccharide Biosynthesis Protein SpsA, Chain A"/>
    <property type="match status" value="1"/>
</dbReference>
<protein>
    <submittedName>
        <fullName evidence="3">Nucleotidyltransferase family protein</fullName>
    </submittedName>
</protein>
<evidence type="ECO:0000256" key="1">
    <source>
        <dbReference type="ARBA" id="ARBA00022842"/>
    </source>
</evidence>
<dbReference type="PANTHER" id="PTHR43777:SF1">
    <property type="entry name" value="MOLYBDENUM COFACTOR CYTIDYLYLTRANSFERASE"/>
    <property type="match status" value="1"/>
</dbReference>
<sequence>MPEDAAQAFHCAGILLAAGSGTRFDPTGKRNKLLQALPHGKPVALQAAEVMCAALPQVIAVLRPRSDSLAEQLTAAGCDITVCAEAASGMGASLAHAIVYAAHADAWIIALADMPHIHLATVQRLAAALAAGAQIVAPFYQGRRGNPVGFSRVHLPALRALSGDAGARALLATHPVMAIEVDDPGVLRDIDTPQDLHL</sequence>
<evidence type="ECO:0000313" key="3">
    <source>
        <dbReference type="EMBL" id="MBK4738552.1"/>
    </source>
</evidence>
<name>A0A934W8E8_9BURK</name>
<keyword evidence="1" id="KW-0460">Magnesium</keyword>
<dbReference type="CDD" id="cd04182">
    <property type="entry name" value="GT_2_like_f"/>
    <property type="match status" value="1"/>
</dbReference>
<dbReference type="SUPFAM" id="SSF53448">
    <property type="entry name" value="Nucleotide-diphospho-sugar transferases"/>
    <property type="match status" value="1"/>
</dbReference>
<dbReference type="AlphaFoldDB" id="A0A934W8E8"/>
<dbReference type="RefSeq" id="WP_200597888.1">
    <property type="nucleotide sequence ID" value="NZ_JAEPBG010000023.1"/>
</dbReference>
<gene>
    <name evidence="3" type="ORF">JJB74_28380</name>
</gene>
<evidence type="ECO:0000259" key="2">
    <source>
        <dbReference type="Pfam" id="PF12804"/>
    </source>
</evidence>
<reference evidence="3" key="1">
    <citation type="submission" date="2021-01" db="EMBL/GenBank/DDBJ databases">
        <title>Genome sequence of strain Noviherbaspirillum sp. DKR-6.</title>
        <authorList>
            <person name="Chaudhary D.K."/>
        </authorList>
    </citation>
    <scope>NUCLEOTIDE SEQUENCE</scope>
    <source>
        <strain evidence="3">DKR-6</strain>
    </source>
</reference>
<dbReference type="EMBL" id="JAEPBG010000023">
    <property type="protein sequence ID" value="MBK4738552.1"/>
    <property type="molecule type" value="Genomic_DNA"/>
</dbReference>
<dbReference type="PANTHER" id="PTHR43777">
    <property type="entry name" value="MOLYBDENUM COFACTOR CYTIDYLYLTRANSFERASE"/>
    <property type="match status" value="1"/>
</dbReference>
<evidence type="ECO:0000313" key="4">
    <source>
        <dbReference type="Proteomes" id="UP000622890"/>
    </source>
</evidence>
<dbReference type="InterPro" id="IPR029044">
    <property type="entry name" value="Nucleotide-diphossugar_trans"/>
</dbReference>
<dbReference type="Pfam" id="PF12804">
    <property type="entry name" value="NTP_transf_3"/>
    <property type="match status" value="1"/>
</dbReference>
<dbReference type="GO" id="GO:0016779">
    <property type="term" value="F:nucleotidyltransferase activity"/>
    <property type="evidence" value="ECO:0007669"/>
    <property type="project" value="UniProtKB-ARBA"/>
</dbReference>
<accession>A0A934W8E8</accession>
<comment type="caution">
    <text evidence="3">The sequence shown here is derived from an EMBL/GenBank/DDBJ whole genome shotgun (WGS) entry which is preliminary data.</text>
</comment>
<keyword evidence="4" id="KW-1185">Reference proteome</keyword>
<organism evidence="3 4">
    <name type="scientific">Noviherbaspirillum pedocola</name>
    <dbReference type="NCBI Taxonomy" id="2801341"/>
    <lineage>
        <taxon>Bacteria</taxon>
        <taxon>Pseudomonadati</taxon>
        <taxon>Pseudomonadota</taxon>
        <taxon>Betaproteobacteria</taxon>
        <taxon>Burkholderiales</taxon>
        <taxon>Oxalobacteraceae</taxon>
        <taxon>Noviherbaspirillum</taxon>
    </lineage>
</organism>
<dbReference type="Proteomes" id="UP000622890">
    <property type="component" value="Unassembled WGS sequence"/>
</dbReference>
<feature type="domain" description="MobA-like NTP transferase" evidence="2">
    <location>
        <begin position="13"/>
        <end position="174"/>
    </location>
</feature>
<dbReference type="InterPro" id="IPR025877">
    <property type="entry name" value="MobA-like_NTP_Trfase"/>
</dbReference>